<keyword evidence="3 6" id="KW-0375">Hydrogen ion transport</keyword>
<dbReference type="Gene3D" id="1.25.10.10">
    <property type="entry name" value="Leucine-rich Repeat Variant"/>
    <property type="match status" value="1"/>
</dbReference>
<dbReference type="GO" id="GO:0005765">
    <property type="term" value="C:lysosomal membrane"/>
    <property type="evidence" value="ECO:0007669"/>
    <property type="project" value="TreeGrafter"/>
</dbReference>
<dbReference type="GO" id="GO:0000221">
    <property type="term" value="C:vacuolar proton-transporting V-type ATPase, V1 domain"/>
    <property type="evidence" value="ECO:0007669"/>
    <property type="project" value="UniProtKB-UniRule"/>
</dbReference>
<evidence type="ECO:0000256" key="2">
    <source>
        <dbReference type="ARBA" id="ARBA00022448"/>
    </source>
</evidence>
<dbReference type="AlphaFoldDB" id="A0A6A4VYT7"/>
<dbReference type="Proteomes" id="UP000440578">
    <property type="component" value="Unassembled WGS sequence"/>
</dbReference>
<gene>
    <name evidence="8" type="primary">VhaSFD_1</name>
    <name evidence="8" type="ORF">FJT64_005834</name>
</gene>
<keyword evidence="4 6" id="KW-0406">Ion transport</keyword>
<evidence type="ECO:0000256" key="4">
    <source>
        <dbReference type="ARBA" id="ARBA00023065"/>
    </source>
</evidence>
<comment type="caution">
    <text evidence="8">The sequence shown here is derived from an EMBL/GenBank/DDBJ whole genome shotgun (WGS) entry which is preliminary data.</text>
</comment>
<feature type="domain" description="ATPase V1 complex subunit H C-terminal" evidence="7">
    <location>
        <begin position="354"/>
        <end position="469"/>
    </location>
</feature>
<evidence type="ECO:0000256" key="3">
    <source>
        <dbReference type="ARBA" id="ARBA00022781"/>
    </source>
</evidence>
<dbReference type="InterPro" id="IPR038497">
    <property type="entry name" value="ATPase_V1-cplx_hsu_C_sf"/>
</dbReference>
<dbReference type="InterPro" id="IPR004908">
    <property type="entry name" value="ATPase_V1-cplx_hsu"/>
</dbReference>
<comment type="similarity">
    <text evidence="1 6">Belongs to the V-ATPase H subunit family.</text>
</comment>
<dbReference type="FunFam" id="1.25.40.150:FF:000001">
    <property type="entry name" value="V-type proton ATPase subunit H"/>
    <property type="match status" value="1"/>
</dbReference>
<dbReference type="SUPFAM" id="SSF48371">
    <property type="entry name" value="ARM repeat"/>
    <property type="match status" value="1"/>
</dbReference>
<evidence type="ECO:0000313" key="9">
    <source>
        <dbReference type="Proteomes" id="UP000440578"/>
    </source>
</evidence>
<reference evidence="8 9" key="1">
    <citation type="submission" date="2019-07" db="EMBL/GenBank/DDBJ databases">
        <title>Draft genome assembly of a fouling barnacle, Amphibalanus amphitrite (Darwin, 1854): The first reference genome for Thecostraca.</title>
        <authorList>
            <person name="Kim W."/>
        </authorList>
    </citation>
    <scope>NUCLEOTIDE SEQUENCE [LARGE SCALE GENOMIC DNA]</scope>
    <source>
        <strain evidence="8">SNU_AA5</strain>
        <tissue evidence="8">Soma without cirri and trophi</tissue>
    </source>
</reference>
<protein>
    <recommendedName>
        <fullName evidence="6">V-type proton ATPase subunit H</fullName>
    </recommendedName>
</protein>
<dbReference type="OrthoDB" id="10263554at2759"/>
<evidence type="ECO:0000313" key="8">
    <source>
        <dbReference type="EMBL" id="KAF0296744.1"/>
    </source>
</evidence>
<evidence type="ECO:0000256" key="5">
    <source>
        <dbReference type="ARBA" id="ARBA00046225"/>
    </source>
</evidence>
<dbReference type="PANTHER" id="PTHR10698">
    <property type="entry name" value="V-TYPE PROTON ATPASE SUBUNIT H"/>
    <property type="match status" value="1"/>
</dbReference>
<sequence>MVWAIDLQERKDEDPPHKPLVDTINAALATKTLASFLTPSFKQLSRIHDLDAGLIINHQDHWRTVATNAPLVWSGSCGRSQMISQEDYNFIVAYDNVLNDSTKRNALVRQQSQQCAKTFLNLLGHIAKDQTIQYLLVLIEDMLSDKENGRVFREYAQQKGESVWAPFLTLLNRPDDISVNLTAWILARLACDGGRQMEGSDLQLYITWLKDQLRKSENQYLPTVARCLQLMLRIDEYRFAFMRADGVNTLQAVLSSGVNFQCQYQLVYNLVPLLADILIDTEKEKVVRMCVATFRNLVDKPESASVSRENAIQMVQCKVLRHLELIALRYNTDEDLRADVDYLTEKLTLSVHDLNSLDEYTTELKSGRLEWSLVHKSDKFWRENASRLNDNNYQLLKILLHLLDTSKDPLVVSVACHDIGEYVRHYPRGKRVLESLDGKSRVMEKMLSDDPNVKLCALLAVQKIMVHNWDYLSKKLAKDEAEAKDSLKNPLGPIQ</sequence>
<dbReference type="PANTHER" id="PTHR10698:SF0">
    <property type="entry name" value="V-TYPE PROTON ATPASE SUBUNIT H"/>
    <property type="match status" value="1"/>
</dbReference>
<dbReference type="InterPro" id="IPR011987">
    <property type="entry name" value="ATPase_V1-cplx_hsu_C"/>
</dbReference>
<keyword evidence="9" id="KW-1185">Reference proteome</keyword>
<dbReference type="InterPro" id="IPR011989">
    <property type="entry name" value="ARM-like"/>
</dbReference>
<dbReference type="Pfam" id="PF03224">
    <property type="entry name" value="V-ATPase_H_N"/>
    <property type="match status" value="2"/>
</dbReference>
<comment type="function">
    <text evidence="5">Subunit of the V1 complex of vacuolar(H+)-ATPase (V-ATPase), a multisubunit enzyme composed of a peripheral complex (V1) that hydrolyzes ATP and a membrane integral complex (V0) that translocates protons. V-ATPase is responsible for acidifying and maintaining the pH of intracellular compartments and in some cell types, is targeted to the plasma membrane, where it is responsible for acidifying the extracellular environment. Subunit H is essential for V-ATPase activity, but not for the assembly of the complex.</text>
</comment>
<comment type="subunit">
    <text evidence="6">V-ATPase is a heteromultimeric enzyme made up of two complexes: the ATP-hydrolytic V1 complex and the proton translocation V0 complex.</text>
</comment>
<evidence type="ECO:0000259" key="7">
    <source>
        <dbReference type="Pfam" id="PF11698"/>
    </source>
</evidence>
<keyword evidence="2 6" id="KW-0813">Transport</keyword>
<accession>A0A6A4VYT7</accession>
<proteinExistence type="inferred from homology"/>
<dbReference type="PIRSF" id="PIRSF032184">
    <property type="entry name" value="ATPase_V1_H"/>
    <property type="match status" value="1"/>
</dbReference>
<evidence type="ECO:0000256" key="6">
    <source>
        <dbReference type="PIRNR" id="PIRNR032184"/>
    </source>
</evidence>
<dbReference type="Pfam" id="PF11698">
    <property type="entry name" value="V-ATPase_H_C"/>
    <property type="match status" value="1"/>
</dbReference>
<dbReference type="GO" id="GO:0046961">
    <property type="term" value="F:proton-transporting ATPase activity, rotational mechanism"/>
    <property type="evidence" value="ECO:0007669"/>
    <property type="project" value="UniProtKB-UniRule"/>
</dbReference>
<organism evidence="8 9">
    <name type="scientific">Amphibalanus amphitrite</name>
    <name type="common">Striped barnacle</name>
    <name type="synonym">Balanus amphitrite</name>
    <dbReference type="NCBI Taxonomy" id="1232801"/>
    <lineage>
        <taxon>Eukaryota</taxon>
        <taxon>Metazoa</taxon>
        <taxon>Ecdysozoa</taxon>
        <taxon>Arthropoda</taxon>
        <taxon>Crustacea</taxon>
        <taxon>Multicrustacea</taxon>
        <taxon>Cirripedia</taxon>
        <taxon>Thoracica</taxon>
        <taxon>Thoracicalcarea</taxon>
        <taxon>Balanomorpha</taxon>
        <taxon>Balanoidea</taxon>
        <taxon>Balanidae</taxon>
        <taxon>Amphibalaninae</taxon>
        <taxon>Amphibalanus</taxon>
    </lineage>
</organism>
<evidence type="ECO:0000256" key="1">
    <source>
        <dbReference type="ARBA" id="ARBA00008613"/>
    </source>
</evidence>
<dbReference type="EMBL" id="VIIS01001538">
    <property type="protein sequence ID" value="KAF0296744.1"/>
    <property type="molecule type" value="Genomic_DNA"/>
</dbReference>
<name>A0A6A4VYT7_AMPAM</name>
<dbReference type="InterPro" id="IPR016024">
    <property type="entry name" value="ARM-type_fold"/>
</dbReference>
<dbReference type="Gene3D" id="1.25.40.150">
    <property type="entry name" value="V-type ATPase, subunit H, C-terminal domain"/>
    <property type="match status" value="1"/>
</dbReference>